<evidence type="ECO:0000259" key="2">
    <source>
        <dbReference type="Pfam" id="PF25547"/>
    </source>
</evidence>
<dbReference type="Pfam" id="PF25547">
    <property type="entry name" value="WXG100_2"/>
    <property type="match status" value="1"/>
</dbReference>
<evidence type="ECO:0000313" key="4">
    <source>
        <dbReference type="Proteomes" id="UP001432062"/>
    </source>
</evidence>
<gene>
    <name evidence="3" type="ORF">OG563_28510</name>
</gene>
<sequence length="465" mass="49901">MPLIVHRGAEYTSAGEVFGQMSTDTVTTHSALVAVLTTYAGMAGSDSVGGQWASGYDEAAELAISTSSKLATACGQTRNLIVAGAYNHQVAETNANPADQQPPTTPQLSSDPCLPGDAPSAAGDGIPEPFGWSIIKDAVGFAWPNGHQDQLNAAKIAWHTAAADYRTVAGLAPQAVELLNNQQSPEIEIAASTCQTRQTDFTALADACQTLGDACGEYGHHLDEAHHKVLEQLRGIAIETAVGEVAFAALAPFTATLSEWVGNAALAGRIAIRARRITTFIGELATKLTKLITDVVKPLAERLKPLFERVRNWVSAAKIKMTPFARRDAVLTDRQLFSRMGPRTNQEVLESGNHLPMTQETIEEYARRAGVDLTGIRVDVASSADDVRYFDYMEASASTAPGHIALAPSAFADEQTLLRNLVHERVHIDQYAQGRVGTGVTRELEDEAYAADEAFWQRYLAGKGE</sequence>
<feature type="region of interest" description="Disordered" evidence="1">
    <location>
        <begin position="94"/>
        <end position="126"/>
    </location>
</feature>
<feature type="compositionally biased region" description="Polar residues" evidence="1">
    <location>
        <begin position="94"/>
        <end position="110"/>
    </location>
</feature>
<dbReference type="RefSeq" id="WP_329405702.1">
    <property type="nucleotide sequence ID" value="NZ_CP109441.1"/>
</dbReference>
<evidence type="ECO:0000256" key="1">
    <source>
        <dbReference type="SAM" id="MobiDB-lite"/>
    </source>
</evidence>
<protein>
    <submittedName>
        <fullName evidence="3">DUF4157 domain-containing protein</fullName>
    </submittedName>
</protein>
<dbReference type="EMBL" id="CP109441">
    <property type="protein sequence ID" value="WUV43164.1"/>
    <property type="molecule type" value="Genomic_DNA"/>
</dbReference>
<name>A0ABZ1YIX3_9NOCA</name>
<feature type="domain" description="Outer membrane channel protein CpnT-like N-terminal" evidence="2">
    <location>
        <begin position="126"/>
        <end position="257"/>
    </location>
</feature>
<dbReference type="Proteomes" id="UP001432062">
    <property type="component" value="Chromosome"/>
</dbReference>
<accession>A0ABZ1YIX3</accession>
<organism evidence="3 4">
    <name type="scientific">Nocardia vinacea</name>
    <dbReference type="NCBI Taxonomy" id="96468"/>
    <lineage>
        <taxon>Bacteria</taxon>
        <taxon>Bacillati</taxon>
        <taxon>Actinomycetota</taxon>
        <taxon>Actinomycetes</taxon>
        <taxon>Mycobacteriales</taxon>
        <taxon>Nocardiaceae</taxon>
        <taxon>Nocardia</taxon>
    </lineage>
</organism>
<keyword evidence="4" id="KW-1185">Reference proteome</keyword>
<proteinExistence type="predicted"/>
<dbReference type="InterPro" id="IPR057746">
    <property type="entry name" value="CpnT-like_N"/>
</dbReference>
<evidence type="ECO:0000313" key="3">
    <source>
        <dbReference type="EMBL" id="WUV43164.1"/>
    </source>
</evidence>
<reference evidence="3" key="1">
    <citation type="submission" date="2022-10" db="EMBL/GenBank/DDBJ databases">
        <title>The complete genomes of actinobacterial strains from the NBC collection.</title>
        <authorList>
            <person name="Joergensen T.S."/>
            <person name="Alvarez Arevalo M."/>
            <person name="Sterndorff E.B."/>
            <person name="Faurdal D."/>
            <person name="Vuksanovic O."/>
            <person name="Mourched A.-S."/>
            <person name="Charusanti P."/>
            <person name="Shaw S."/>
            <person name="Blin K."/>
            <person name="Weber T."/>
        </authorList>
    </citation>
    <scope>NUCLEOTIDE SEQUENCE</scope>
    <source>
        <strain evidence="3">NBC_01482</strain>
    </source>
</reference>